<keyword evidence="1" id="KW-0862">Zinc</keyword>
<dbReference type="InterPro" id="IPR039646">
    <property type="entry name" value="ZNHIT2"/>
</dbReference>
<evidence type="ECO:0000256" key="1">
    <source>
        <dbReference type="PROSITE-ProRule" id="PRU00453"/>
    </source>
</evidence>
<dbReference type="FunCoup" id="A0A1D6K6V3">
    <property type="interactions" value="1012"/>
</dbReference>
<dbReference type="SMR" id="A0A1D6K6V3"/>
<feature type="region of interest" description="Disordered" evidence="2">
    <location>
        <begin position="18"/>
        <end position="58"/>
    </location>
</feature>
<evidence type="ECO:0000313" key="3">
    <source>
        <dbReference type="EMBL" id="ONL99290.1"/>
    </source>
</evidence>
<protein>
    <submittedName>
        <fullName evidence="3">HIT zinc finger family protein</fullName>
    </submittedName>
</protein>
<keyword evidence="1" id="KW-0479">Metal-binding</keyword>
<accession>A0A1D6K6V3</accession>
<feature type="compositionally biased region" description="Basic and acidic residues" evidence="2">
    <location>
        <begin position="44"/>
        <end position="58"/>
    </location>
</feature>
<dbReference type="SUPFAM" id="SSF144232">
    <property type="entry name" value="HIT/MYND zinc finger-like"/>
    <property type="match status" value="1"/>
</dbReference>
<evidence type="ECO:0000256" key="2">
    <source>
        <dbReference type="SAM" id="MobiDB-lite"/>
    </source>
</evidence>
<dbReference type="InParanoid" id="A0A1D6K6V3"/>
<dbReference type="STRING" id="4577.A0A1D6K6V3"/>
<dbReference type="Pfam" id="PF04925">
    <property type="entry name" value="SHQ1"/>
    <property type="match status" value="1"/>
</dbReference>
<dbReference type="KEGG" id="zma:103637084"/>
<reference evidence="3" key="1">
    <citation type="submission" date="2015-12" db="EMBL/GenBank/DDBJ databases">
        <title>Update maize B73 reference genome by single molecule sequencing technologies.</title>
        <authorList>
            <consortium name="Maize Genome Sequencing Project"/>
            <person name="Ware D."/>
        </authorList>
    </citation>
    <scope>NUCLEOTIDE SEQUENCE [LARGE SCALE GENOMIC DNA]</scope>
    <source>
        <tissue evidence="3">Seedling</tissue>
    </source>
</reference>
<dbReference type="Gene3D" id="3.30.60.190">
    <property type="match status" value="1"/>
</dbReference>
<dbReference type="PANTHER" id="PTHR15555">
    <property type="entry name" value="ZINC FINGER HIT DOMAIN CONTAINING PROTEIN 2 PROTEIN FON -RELATED"/>
    <property type="match status" value="1"/>
</dbReference>
<dbReference type="OrthoDB" id="18412at2759"/>
<dbReference type="CDD" id="cd23024">
    <property type="entry name" value="zf-HIT_ZNHIT2-3"/>
    <property type="match status" value="1"/>
</dbReference>
<dbReference type="EMBL" id="CM007647">
    <property type="protein sequence ID" value="ONL99290.1"/>
    <property type="molecule type" value="Genomic_DNA"/>
</dbReference>
<dbReference type="PANTHER" id="PTHR15555:SF0">
    <property type="entry name" value="ZINC FINGER HIT DOMAIN-CONTAINING PROTEIN 2"/>
    <property type="match status" value="1"/>
</dbReference>
<dbReference type="InterPro" id="IPR007009">
    <property type="entry name" value="Shq1_C"/>
</dbReference>
<dbReference type="GO" id="GO:0008270">
    <property type="term" value="F:zinc ion binding"/>
    <property type="evidence" value="ECO:0007669"/>
    <property type="project" value="UniProtKB-UniRule"/>
</dbReference>
<dbReference type="IntAct" id="A0A1D6K6V3">
    <property type="interactions" value="1"/>
</dbReference>
<dbReference type="eggNOG" id="KOG4317">
    <property type="taxonomic scope" value="Eukaryota"/>
</dbReference>
<dbReference type="AlphaFoldDB" id="A0A1D6K6V3"/>
<dbReference type="PROSITE" id="PS51083">
    <property type="entry name" value="ZF_HIT"/>
    <property type="match status" value="1"/>
</dbReference>
<gene>
    <name evidence="3" type="ORF">ZEAMMB73_Zm00001d029650</name>
</gene>
<sequence length="478" mass="53625">MQIRCMGHDHQWAFAEHREASAPAARRRKGTPPVPKFPKTVPPRRTESQRLRDWKRPRVPAMERDVVLSAPEAAGSSSSPASSSYSSFAETRVICRVCQKQFAQYTCPRCNARYCSLSCYKGHSVQCTESFMRENVMDELKQMQPEDESKKKMLDILKRLHLEEEMASDGEDESMLSEELIQKVMSGEEIKLEDLSDCEIKRFRQALASGELSKMIEPWTPWWKKPSARSISLGPDGSQLIRQVNAEDTAVPYPDANTDQEASINEIPEGPESPLPSLKQLTRTEPSPLLAVHLVDILYSYCFTLRLYNGDWHSDPLGASTVALSMSKVMGQDAKPETVPEALAACIEETCSPAYRHTGGFRFAIGLVDDIIAILSLGQNALICALCDFHRLVEVGKSMLKVEKVGKTERAQGSPKLRSAARKLFFMTCWVHEQPDEAWPSLAHIVQVQKASMEELETGNWKADRKSKPQSAVLIEEL</sequence>
<organism evidence="3">
    <name type="scientific">Zea mays</name>
    <name type="common">Maize</name>
    <dbReference type="NCBI Taxonomy" id="4577"/>
    <lineage>
        <taxon>Eukaryota</taxon>
        <taxon>Viridiplantae</taxon>
        <taxon>Streptophyta</taxon>
        <taxon>Embryophyta</taxon>
        <taxon>Tracheophyta</taxon>
        <taxon>Spermatophyta</taxon>
        <taxon>Magnoliopsida</taxon>
        <taxon>Liliopsida</taxon>
        <taxon>Poales</taxon>
        <taxon>Poaceae</taxon>
        <taxon>PACMAD clade</taxon>
        <taxon>Panicoideae</taxon>
        <taxon>Andropogonodae</taxon>
        <taxon>Andropogoneae</taxon>
        <taxon>Tripsacinae</taxon>
        <taxon>Zea</taxon>
    </lineage>
</organism>
<name>A0A1D6K6V3_MAIZE</name>
<proteinExistence type="predicted"/>
<keyword evidence="1" id="KW-0863">Zinc-finger</keyword>
<dbReference type="InterPro" id="IPR007529">
    <property type="entry name" value="Znf_HIT"/>
</dbReference>
<dbReference type="Pfam" id="PF04438">
    <property type="entry name" value="zf-HIT"/>
    <property type="match status" value="1"/>
</dbReference>
<dbReference type="PaxDb" id="4577-GRMZM2G044908_P01"/>
<dbReference type="ExpressionAtlas" id="A0A1D6K6V3">
    <property type="expression patterns" value="baseline and differential"/>
</dbReference>